<feature type="compositionally biased region" description="Pro residues" evidence="1">
    <location>
        <begin position="29"/>
        <end position="42"/>
    </location>
</feature>
<feature type="compositionally biased region" description="Acidic residues" evidence="1">
    <location>
        <begin position="56"/>
        <end position="68"/>
    </location>
</feature>
<dbReference type="OrthoDB" id="4955412at2"/>
<gene>
    <name evidence="2" type="ORF">F8566_05180</name>
</gene>
<reference evidence="2 3" key="1">
    <citation type="submission" date="2019-09" db="EMBL/GenBank/DDBJ databases">
        <title>Actinomadura physcomitrii sp. nov., a novel actinomycete isolated from moss [Physcomitrium sphaericum (Ludw) Fuernr].</title>
        <authorList>
            <person name="Zhuang X."/>
            <person name="Liu C."/>
        </authorList>
    </citation>
    <scope>NUCLEOTIDE SEQUENCE [LARGE SCALE GENOMIC DNA]</scope>
    <source>
        <strain evidence="2 3">HMC1</strain>
    </source>
</reference>
<protein>
    <submittedName>
        <fullName evidence="2">ATP-binding protein</fullName>
    </submittedName>
</protein>
<evidence type="ECO:0000256" key="1">
    <source>
        <dbReference type="SAM" id="MobiDB-lite"/>
    </source>
</evidence>
<feature type="compositionally biased region" description="Basic and acidic residues" evidence="1">
    <location>
        <begin position="551"/>
        <end position="566"/>
    </location>
</feature>
<dbReference type="RefSeq" id="WP_151558537.1">
    <property type="nucleotide sequence ID" value="NZ_WBMT01000002.1"/>
</dbReference>
<feature type="region of interest" description="Disordered" evidence="1">
    <location>
        <begin position="1"/>
        <end position="77"/>
    </location>
</feature>
<dbReference type="AlphaFoldDB" id="A0A6H9Z692"/>
<accession>A0A6H9Z692</accession>
<feature type="compositionally biased region" description="Basic and acidic residues" evidence="1">
    <location>
        <begin position="46"/>
        <end position="55"/>
    </location>
</feature>
<dbReference type="GO" id="GO:0005524">
    <property type="term" value="F:ATP binding"/>
    <property type="evidence" value="ECO:0007669"/>
    <property type="project" value="UniProtKB-KW"/>
</dbReference>
<dbReference type="EMBL" id="WBMT01000002">
    <property type="protein sequence ID" value="KAB2351619.1"/>
    <property type="molecule type" value="Genomic_DNA"/>
</dbReference>
<feature type="compositionally biased region" description="Polar residues" evidence="1">
    <location>
        <begin position="579"/>
        <end position="591"/>
    </location>
</feature>
<evidence type="ECO:0000313" key="2">
    <source>
        <dbReference type="EMBL" id="KAB2351619.1"/>
    </source>
</evidence>
<keyword evidence="3" id="KW-1185">Reference proteome</keyword>
<organism evidence="2 3">
    <name type="scientific">Actinomadura rudentiformis</name>
    <dbReference type="NCBI Taxonomy" id="359158"/>
    <lineage>
        <taxon>Bacteria</taxon>
        <taxon>Bacillati</taxon>
        <taxon>Actinomycetota</taxon>
        <taxon>Actinomycetes</taxon>
        <taxon>Streptosporangiales</taxon>
        <taxon>Thermomonosporaceae</taxon>
        <taxon>Actinomadura</taxon>
    </lineage>
</organism>
<feature type="region of interest" description="Disordered" evidence="1">
    <location>
        <begin position="551"/>
        <end position="602"/>
    </location>
</feature>
<comment type="caution">
    <text evidence="2">The sequence shown here is derived from an EMBL/GenBank/DDBJ whole genome shotgun (WGS) entry which is preliminary data.</text>
</comment>
<keyword evidence="2" id="KW-0067">ATP-binding</keyword>
<keyword evidence="2" id="KW-0547">Nucleotide-binding</keyword>
<proteinExistence type="predicted"/>
<evidence type="ECO:0000313" key="3">
    <source>
        <dbReference type="Proteomes" id="UP000468735"/>
    </source>
</evidence>
<sequence>MHAADHNDADPNEWNQDEEKAVGDGLTPTPAPARKPVPPPGSGPRQEQRQGKAADKDEDAQDGESDTESEGRGPSPAQLLMQYAEDEYRMIRSSDGRTYAVPKDGPNIAVPLASRGGSGIRTKLAMSLLRRTGKVATSSALSDCINVLEGEAAEKQPEPVFLRMGRHRLSDGATAVVVDMGSETDRSVIITAQGWTLSASSPVVFRRSELIHPLPEPVRGGALDGLRALVNLTEEDFRLAIGWVVAAYLIEMPHPILFVQGEQGTAKSSLVRTLLALVDPQPAADREAPADKREWAIFSRASWAFSFDNLTEIAPWLSNSLCKGVTGDAVLQRVLHSDEDIAVFSFQRVIALTTIGLKHEIAGDLADRMLMVEPDVIDTRLSEAEVTKLRDAAVPHALGAILDLVSAVLRHLPTVEVADLPRMADFARILAALDAATGWTTLAAYRGKVAAMGADLIEGDRLAQALYLFATDRHTQGCEPWQGTARELIPLLSATCRRHRIPADQIPTDYRVMGRKVREIAPALRKVGVDVRVPSRTGKRRFLLIKALAARPEERSTPSSDSKGEEPMSLMSPGPETPAQASDINPSVDVTSMSPMSPGPSG</sequence>
<dbReference type="Proteomes" id="UP000468735">
    <property type="component" value="Unassembled WGS sequence"/>
</dbReference>
<name>A0A6H9Z692_9ACTN</name>